<accession>A0A5J4UAM5</accession>
<evidence type="ECO:0000313" key="1">
    <source>
        <dbReference type="EMBL" id="KAA6366715.1"/>
    </source>
</evidence>
<organism evidence="1 2">
    <name type="scientific">Streblomastix strix</name>
    <dbReference type="NCBI Taxonomy" id="222440"/>
    <lineage>
        <taxon>Eukaryota</taxon>
        <taxon>Metamonada</taxon>
        <taxon>Preaxostyla</taxon>
        <taxon>Oxymonadida</taxon>
        <taxon>Streblomastigidae</taxon>
        <taxon>Streblomastix</taxon>
    </lineage>
</organism>
<protein>
    <recommendedName>
        <fullName evidence="3">ATP-grasp domain-containing protein</fullName>
    </recommendedName>
</protein>
<comment type="caution">
    <text evidence="1">The sequence shown here is derived from an EMBL/GenBank/DDBJ whole genome shotgun (WGS) entry which is preliminary data.</text>
</comment>
<feature type="non-terminal residue" evidence="1">
    <location>
        <position position="171"/>
    </location>
</feature>
<name>A0A5J4UAM5_9EUKA</name>
<gene>
    <name evidence="1" type="ORF">EZS28_037757</name>
</gene>
<proteinExistence type="predicted"/>
<dbReference type="AlphaFoldDB" id="A0A5J4UAM5"/>
<reference evidence="1 2" key="1">
    <citation type="submission" date="2019-03" db="EMBL/GenBank/DDBJ databases">
        <title>Single cell metagenomics reveals metabolic interactions within the superorganism composed of flagellate Streblomastix strix and complex community of Bacteroidetes bacteria on its surface.</title>
        <authorList>
            <person name="Treitli S.C."/>
            <person name="Kolisko M."/>
            <person name="Husnik F."/>
            <person name="Keeling P."/>
            <person name="Hampl V."/>
        </authorList>
    </citation>
    <scope>NUCLEOTIDE SEQUENCE [LARGE SCALE GENOMIC DNA]</scope>
    <source>
        <strain evidence="1">ST1C</strain>
    </source>
</reference>
<evidence type="ECO:0000313" key="2">
    <source>
        <dbReference type="Proteomes" id="UP000324800"/>
    </source>
</evidence>
<evidence type="ECO:0008006" key="3">
    <source>
        <dbReference type="Google" id="ProtNLM"/>
    </source>
</evidence>
<dbReference type="Proteomes" id="UP000324800">
    <property type="component" value="Unassembled WGS sequence"/>
</dbReference>
<sequence length="171" mass="19062">MQSGNGRAVALFGHLMEGACLNKSHLGSSIEDRDANGNEFNVFASDREIIVTDADAGPALRTQLMQEIQYSIMKYMELLTERTGFAIDFWANPIAQSLVLEFNARTLQTPEVTRNAEISMHHALSNNLNRRNDGYNQNLQFQISLLYKLAILHVCCTAAPRGKVSSYPNPD</sequence>
<dbReference type="EMBL" id="SNRW01019071">
    <property type="protein sequence ID" value="KAA6366715.1"/>
    <property type="molecule type" value="Genomic_DNA"/>
</dbReference>